<feature type="transmembrane region" description="Helical" evidence="6">
    <location>
        <begin position="6"/>
        <end position="25"/>
    </location>
</feature>
<evidence type="ECO:0000256" key="3">
    <source>
        <dbReference type="ARBA" id="ARBA00022748"/>
    </source>
</evidence>
<evidence type="ECO:0000313" key="9">
    <source>
        <dbReference type="EMBL" id="TBW59406.1"/>
    </source>
</evidence>
<dbReference type="SUPFAM" id="SSF48452">
    <property type="entry name" value="TPR-like"/>
    <property type="match status" value="1"/>
</dbReference>
<dbReference type="PANTHER" id="PTHR47870">
    <property type="entry name" value="CYTOCHROME C-TYPE BIOGENESIS PROTEIN CCMH"/>
    <property type="match status" value="1"/>
</dbReference>
<accession>A0ABY1ZQI6</accession>
<dbReference type="PROSITE" id="PS50005">
    <property type="entry name" value="TPR"/>
    <property type="match status" value="1"/>
</dbReference>
<evidence type="ECO:0000259" key="7">
    <source>
        <dbReference type="Pfam" id="PF23892"/>
    </source>
</evidence>
<keyword evidence="3" id="KW-0201">Cytochrome c-type biogenesis</keyword>
<keyword evidence="6" id="KW-0812">Transmembrane</keyword>
<dbReference type="InterPro" id="IPR051263">
    <property type="entry name" value="C-type_cytochrome_biogenesis"/>
</dbReference>
<feature type="transmembrane region" description="Helical" evidence="6">
    <location>
        <begin position="98"/>
        <end position="118"/>
    </location>
</feature>
<evidence type="ECO:0000256" key="2">
    <source>
        <dbReference type="ARBA" id="ARBA00022737"/>
    </source>
</evidence>
<keyword evidence="4 5" id="KW-0802">TPR repeat</keyword>
<dbReference type="Proteomes" id="UP000313645">
    <property type="component" value="Unassembled WGS sequence"/>
</dbReference>
<evidence type="ECO:0000256" key="5">
    <source>
        <dbReference type="PROSITE-ProRule" id="PRU00339"/>
    </source>
</evidence>
<evidence type="ECO:0000259" key="8">
    <source>
        <dbReference type="Pfam" id="PF23914"/>
    </source>
</evidence>
<evidence type="ECO:0000256" key="1">
    <source>
        <dbReference type="ARBA" id="ARBA00004196"/>
    </source>
</evidence>
<dbReference type="InterPro" id="IPR017560">
    <property type="entry name" value="Cyt_c_biogenesis_CcmI"/>
</dbReference>
<comment type="subcellular location">
    <subcellularLocation>
        <location evidence="1">Cell envelope</location>
    </subcellularLocation>
</comment>
<sequence length="420" mass="45691">MTTAFWLTLAALIGLALVFVLYPLFFTRSRKGDVDDIRHQNLVAYRSRLAELDADLDAGVIDGPTHAQMKEELAGTLLEDVDRTPEAAPTGRARGRRAALVVVLVSVVAVPAASLWLYRDWGGVEQLEQYQTMLALQQADQSRGQKMAALAEQLRDRLIADPDNLDGWAMLGRTYMTLENYDQAAWAFEQLAGQVDDVPREAATAWGLAAQARFFDSKGAMTPVVTSTIEKARSRNPDEVNALGLLGIHAFEQQDYREAIRYWERIIQVAPDHPQLPSIKQGVAEAYRRLGEPVPDRLLASGGASVTVRVTLAEHLKDQVKPETTLFVFAKAFNGPPMPLAVARLQAGQLPVTVTLDDSMAMAPGNTLSGADQVVVSARLSPSGNAIPQSGDWQGSASQPVKLEAYDGQPVAVTIDQQVP</sequence>
<dbReference type="InterPro" id="IPR011990">
    <property type="entry name" value="TPR-like_helical_dom_sf"/>
</dbReference>
<feature type="domain" description="Cytochrome c-type biogenesis protein H Ig-like" evidence="7">
    <location>
        <begin position="306"/>
        <end position="416"/>
    </location>
</feature>
<dbReference type="Pfam" id="PF23892">
    <property type="entry name" value="Ig_CycH"/>
    <property type="match status" value="1"/>
</dbReference>
<protein>
    <submittedName>
        <fullName evidence="9">C-type cytochrome biogenesis protein CcmI</fullName>
    </submittedName>
</protein>
<feature type="repeat" description="TPR" evidence="5">
    <location>
        <begin position="240"/>
        <end position="273"/>
    </location>
</feature>
<dbReference type="NCBIfam" id="TIGR03142">
    <property type="entry name" value="cytochro_ccmI"/>
    <property type="match status" value="1"/>
</dbReference>
<dbReference type="Gene3D" id="1.25.40.10">
    <property type="entry name" value="Tetratricopeptide repeat domain"/>
    <property type="match status" value="1"/>
</dbReference>
<keyword evidence="2" id="KW-0677">Repeat</keyword>
<comment type="caution">
    <text evidence="9">The sequence shown here is derived from an EMBL/GenBank/DDBJ whole genome shotgun (WGS) entry which is preliminary data.</text>
</comment>
<dbReference type="InterPro" id="IPR056412">
    <property type="entry name" value="Ig_CycH"/>
</dbReference>
<keyword evidence="6" id="KW-1133">Transmembrane helix</keyword>
<proteinExistence type="predicted"/>
<dbReference type="PANTHER" id="PTHR47870:SF4">
    <property type="entry name" value="CYTOCHROME C-TYPE BIOGENESIS PROTEIN CYCH"/>
    <property type="match status" value="1"/>
</dbReference>
<gene>
    <name evidence="9" type="primary">ccmI</name>
    <name evidence="9" type="ORF">EZI54_00145</name>
</gene>
<name>A0ABY1ZQI6_9GAMM</name>
<keyword evidence="6" id="KW-0472">Membrane</keyword>
<feature type="domain" description="Cytochrome c-type biogenesis protein H TPR" evidence="8">
    <location>
        <begin position="124"/>
        <end position="272"/>
    </location>
</feature>
<dbReference type="Pfam" id="PF23914">
    <property type="entry name" value="TPR_CcmH_CycH"/>
    <property type="match status" value="1"/>
</dbReference>
<evidence type="ECO:0000313" key="10">
    <source>
        <dbReference type="Proteomes" id="UP000313645"/>
    </source>
</evidence>
<dbReference type="InterPro" id="IPR019734">
    <property type="entry name" value="TPR_rpt"/>
</dbReference>
<organism evidence="9 10">
    <name type="scientific">Marinobacter halodurans</name>
    <dbReference type="NCBI Taxonomy" id="2528979"/>
    <lineage>
        <taxon>Bacteria</taxon>
        <taxon>Pseudomonadati</taxon>
        <taxon>Pseudomonadota</taxon>
        <taxon>Gammaproteobacteria</taxon>
        <taxon>Pseudomonadales</taxon>
        <taxon>Marinobacteraceae</taxon>
        <taxon>Marinobacter</taxon>
    </lineage>
</organism>
<dbReference type="SMART" id="SM00028">
    <property type="entry name" value="TPR"/>
    <property type="match status" value="2"/>
</dbReference>
<reference evidence="9 10" key="1">
    <citation type="submission" date="2019-02" db="EMBL/GenBank/DDBJ databases">
        <title>Marinobacter halodurans sp. nov., a marine bacterium isolated from sea tidal flat.</title>
        <authorList>
            <person name="Yoo Y."/>
            <person name="Lee D.W."/>
            <person name="Kim B.S."/>
            <person name="Kim J.-J."/>
        </authorList>
    </citation>
    <scope>NUCLEOTIDE SEQUENCE [LARGE SCALE GENOMIC DNA]</scope>
    <source>
        <strain evidence="9 10">YJ-S3-2</strain>
    </source>
</reference>
<evidence type="ECO:0000256" key="4">
    <source>
        <dbReference type="ARBA" id="ARBA00022803"/>
    </source>
</evidence>
<evidence type="ECO:0000256" key="6">
    <source>
        <dbReference type="SAM" id="Phobius"/>
    </source>
</evidence>
<dbReference type="RefSeq" id="WP_131477832.1">
    <property type="nucleotide sequence ID" value="NZ_SJDL01000001.1"/>
</dbReference>
<dbReference type="EMBL" id="SJDL01000001">
    <property type="protein sequence ID" value="TBW59406.1"/>
    <property type="molecule type" value="Genomic_DNA"/>
</dbReference>
<dbReference type="InterPro" id="IPR056413">
    <property type="entry name" value="TPR_CcmH_CycH"/>
</dbReference>
<keyword evidence="10" id="KW-1185">Reference proteome</keyword>